<gene>
    <name evidence="8" type="ORF">RND71_017390</name>
</gene>
<dbReference type="PANTHER" id="PTHR22950">
    <property type="entry name" value="AMINO ACID TRANSPORTER"/>
    <property type="match status" value="1"/>
</dbReference>
<dbReference type="GO" id="GO:0031090">
    <property type="term" value="C:organelle membrane"/>
    <property type="evidence" value="ECO:0007669"/>
    <property type="project" value="UniProtKB-ARBA"/>
</dbReference>
<evidence type="ECO:0000313" key="9">
    <source>
        <dbReference type="Proteomes" id="UP001291623"/>
    </source>
</evidence>
<dbReference type="SUPFAM" id="SSF47769">
    <property type="entry name" value="SAM/Pointed domain"/>
    <property type="match status" value="1"/>
</dbReference>
<evidence type="ECO:0000259" key="7">
    <source>
        <dbReference type="Pfam" id="PF01490"/>
    </source>
</evidence>
<protein>
    <recommendedName>
        <fullName evidence="7">Amino acid transporter transmembrane domain-containing protein</fullName>
    </recommendedName>
</protein>
<dbReference type="Pfam" id="PF01490">
    <property type="entry name" value="Aa_trans"/>
    <property type="match status" value="1"/>
</dbReference>
<dbReference type="Gene3D" id="1.10.150.50">
    <property type="entry name" value="Transcription Factor, Ets-1"/>
    <property type="match status" value="1"/>
</dbReference>
<evidence type="ECO:0000256" key="2">
    <source>
        <dbReference type="ARBA" id="ARBA00022692"/>
    </source>
</evidence>
<keyword evidence="5 6" id="KW-0472">Membrane</keyword>
<sequence>MDSNYSAITKDSFIELQVKDDNFRDNEQLKPNSNDDLEADDIDLDNLPLIFGENKSGSGVYGAVFNLTTTIIGAGIMALPATMNVLGLVVGVVLIFLMGVLSEISVELLVRFSVQCKAVSYGEVVQAALGKTAKILSEICIIVNNSGVLVVYLIIIGDVLSGSIHHTGVFDQWLGHGMWDHRKLVILIILVFFLAPLCAMDKIDSLSLSSAASVALAVVFVVVAFTIAFIKLVEGKIEAPRMTPDFGSKKAILDLLVVIPIMSNAYVCHFNVQTIYNELEGKSPQKMNRVSRITSVICVLVYASTAIAGYLLFGKDTESDILTNFDKDLGIRFSTALNYIVRVGYVFHLVLVFPVIHFSLRQTVDALLFEGSAPLTESRKRCLALTVVLLALLYFGSTMIPNIWTAFKFTGATTAVSLGYTFPSLIALRLSKEGGSGLSVREKILSWFMLILAIVVSIVGVGGNIYSLISKGLEPSLVYEYGLAFAQNELEYDDIVYFNHEFLQSIGISVGKHRLEILKLAKKEKGSIPNSMSRVVQVIKRTKRRVSNYIRNWVHSEELALALVPKRNCNSRWKNSRMKRNARVATAKQDTLLLTNGSHNFSSDSRMNSLSSPMVYDEKFGTDYWASSYAVEEIRWDAMFQNMKPT</sequence>
<keyword evidence="4 6" id="KW-1133">Transmembrane helix</keyword>
<feature type="transmembrane region" description="Helical" evidence="6">
    <location>
        <begin position="447"/>
        <end position="469"/>
    </location>
</feature>
<organism evidence="8 9">
    <name type="scientific">Anisodus tanguticus</name>
    <dbReference type="NCBI Taxonomy" id="243964"/>
    <lineage>
        <taxon>Eukaryota</taxon>
        <taxon>Viridiplantae</taxon>
        <taxon>Streptophyta</taxon>
        <taxon>Embryophyta</taxon>
        <taxon>Tracheophyta</taxon>
        <taxon>Spermatophyta</taxon>
        <taxon>Magnoliopsida</taxon>
        <taxon>eudicotyledons</taxon>
        <taxon>Gunneridae</taxon>
        <taxon>Pentapetalae</taxon>
        <taxon>asterids</taxon>
        <taxon>lamiids</taxon>
        <taxon>Solanales</taxon>
        <taxon>Solanaceae</taxon>
        <taxon>Solanoideae</taxon>
        <taxon>Hyoscyameae</taxon>
        <taxon>Anisodus</taxon>
    </lineage>
</organism>
<dbReference type="InterPro" id="IPR013057">
    <property type="entry name" value="AA_transpt_TM"/>
</dbReference>
<accession>A0AAE1S3F3</accession>
<comment type="caution">
    <text evidence="8">The sequence shown here is derived from an EMBL/GenBank/DDBJ whole genome shotgun (WGS) entry which is preliminary data.</text>
</comment>
<evidence type="ECO:0000313" key="8">
    <source>
        <dbReference type="EMBL" id="KAK4362149.1"/>
    </source>
</evidence>
<keyword evidence="3" id="KW-0813">Transport</keyword>
<evidence type="ECO:0000256" key="3">
    <source>
        <dbReference type="ARBA" id="ARBA00022970"/>
    </source>
</evidence>
<feature type="transmembrane region" description="Helical" evidence="6">
    <location>
        <begin position="212"/>
        <end position="232"/>
    </location>
</feature>
<comment type="subcellular location">
    <subcellularLocation>
        <location evidence="1">Membrane</location>
        <topology evidence="1">Multi-pass membrane protein</topology>
    </subcellularLocation>
</comment>
<dbReference type="EMBL" id="JAVYJV010000009">
    <property type="protein sequence ID" value="KAK4362149.1"/>
    <property type="molecule type" value="Genomic_DNA"/>
</dbReference>
<proteinExistence type="predicted"/>
<dbReference type="AlphaFoldDB" id="A0AAE1S3F3"/>
<evidence type="ECO:0000256" key="4">
    <source>
        <dbReference type="ARBA" id="ARBA00022989"/>
    </source>
</evidence>
<reference evidence="8" key="1">
    <citation type="submission" date="2023-12" db="EMBL/GenBank/DDBJ databases">
        <title>Genome assembly of Anisodus tanguticus.</title>
        <authorList>
            <person name="Wang Y.-J."/>
        </authorList>
    </citation>
    <scope>NUCLEOTIDE SEQUENCE</scope>
    <source>
        <strain evidence="8">KB-2021</strain>
        <tissue evidence="8">Leaf</tissue>
    </source>
</reference>
<dbReference type="InterPro" id="IPR013761">
    <property type="entry name" value="SAM/pointed_sf"/>
</dbReference>
<feature type="transmembrane region" description="Helical" evidence="6">
    <location>
        <begin position="59"/>
        <end position="79"/>
    </location>
</feature>
<evidence type="ECO:0000256" key="1">
    <source>
        <dbReference type="ARBA" id="ARBA00004141"/>
    </source>
</evidence>
<evidence type="ECO:0000256" key="6">
    <source>
        <dbReference type="SAM" id="Phobius"/>
    </source>
</evidence>
<dbReference type="CDD" id="cd09487">
    <property type="entry name" value="SAM_superfamily"/>
    <property type="match status" value="1"/>
</dbReference>
<feature type="transmembrane region" description="Helical" evidence="6">
    <location>
        <begin position="85"/>
        <end position="110"/>
    </location>
</feature>
<feature type="transmembrane region" description="Helical" evidence="6">
    <location>
        <begin position="184"/>
        <end position="200"/>
    </location>
</feature>
<dbReference type="Proteomes" id="UP001291623">
    <property type="component" value="Unassembled WGS sequence"/>
</dbReference>
<feature type="transmembrane region" description="Helical" evidence="6">
    <location>
        <begin position="406"/>
        <end position="426"/>
    </location>
</feature>
<feature type="transmembrane region" description="Helical" evidence="6">
    <location>
        <begin position="293"/>
        <end position="313"/>
    </location>
</feature>
<feature type="transmembrane region" description="Helical" evidence="6">
    <location>
        <begin position="381"/>
        <end position="400"/>
    </location>
</feature>
<feature type="domain" description="Amino acid transporter transmembrane" evidence="7">
    <location>
        <begin position="58"/>
        <end position="463"/>
    </location>
</feature>
<keyword evidence="9" id="KW-1185">Reference proteome</keyword>
<dbReference type="GO" id="GO:0015179">
    <property type="term" value="F:L-amino acid transmembrane transporter activity"/>
    <property type="evidence" value="ECO:0007669"/>
    <property type="project" value="TreeGrafter"/>
</dbReference>
<feature type="transmembrane region" description="Helical" evidence="6">
    <location>
        <begin position="139"/>
        <end position="164"/>
    </location>
</feature>
<dbReference type="PANTHER" id="PTHR22950:SF515">
    <property type="entry name" value="AMINO ACID TRANSPORTER AVT6E"/>
    <property type="match status" value="1"/>
</dbReference>
<name>A0AAE1S3F3_9SOLA</name>
<keyword evidence="2 6" id="KW-0812">Transmembrane</keyword>
<feature type="transmembrane region" description="Helical" evidence="6">
    <location>
        <begin position="252"/>
        <end position="272"/>
    </location>
</feature>
<evidence type="ECO:0000256" key="5">
    <source>
        <dbReference type="ARBA" id="ARBA00023136"/>
    </source>
</evidence>
<feature type="transmembrane region" description="Helical" evidence="6">
    <location>
        <begin position="339"/>
        <end position="360"/>
    </location>
</feature>
<keyword evidence="3" id="KW-0029">Amino-acid transport</keyword>